<dbReference type="EMBL" id="BOMV01000012">
    <property type="protein sequence ID" value="GIE94338.1"/>
    <property type="molecule type" value="Genomic_DNA"/>
</dbReference>
<evidence type="ECO:0000256" key="1">
    <source>
        <dbReference type="ARBA" id="ARBA00022729"/>
    </source>
</evidence>
<keyword evidence="3" id="KW-1185">Reference proteome</keyword>
<sequence>MRGRFWLTPGPVLDDGGNSMRRLLVSVSALGLAAPLLGAVPAAAAPVPTFFAPVEIRSVGAQPAAVAIGDVTGDGRPDVLMTTNNTSHPDSDKVLVFAQNAAGGLGAPVSYQTRMSFFDHDGRGLALLDNDGDGRLDVALGTLAGVEILRQTDAGTLVSQGVLPGSPQAGQIMAADVDADGDTDLVTSTNALAGNARAGIRLLTREPGGSYTLSTVSTDETEGLGVGDLDGDAQAEIVGWNIRSLYIMDRTGTGWSRRLPPESGKGANGVEVADVTNDGRDDIIATRGGNYLPNVAVFPQSATGTIGAPAGYLTKDIPEPVRAADLDNNGRADLVLAHGGWYTMSTLLQISNGMAPPVEEPLPYASSYNAQGLAAGDISGDGKADVVIADYNHGLLVLRNALPI</sequence>
<dbReference type="PANTHER" id="PTHR46580">
    <property type="entry name" value="SENSOR KINASE-RELATED"/>
    <property type="match status" value="1"/>
</dbReference>
<dbReference type="AlphaFoldDB" id="A0A919JWC5"/>
<comment type="caution">
    <text evidence="2">The sequence shown here is derived from an EMBL/GenBank/DDBJ whole genome shotgun (WGS) entry which is preliminary data.</text>
</comment>
<gene>
    <name evidence="2" type="ORF">Ari01nite_18030</name>
</gene>
<dbReference type="InterPro" id="IPR013517">
    <property type="entry name" value="FG-GAP"/>
</dbReference>
<name>A0A919JWC5_9ACTN</name>
<evidence type="ECO:0000313" key="2">
    <source>
        <dbReference type="EMBL" id="GIE94338.1"/>
    </source>
</evidence>
<dbReference type="InterPro" id="IPR028994">
    <property type="entry name" value="Integrin_alpha_N"/>
</dbReference>
<dbReference type="Pfam" id="PF13517">
    <property type="entry name" value="FG-GAP_3"/>
    <property type="match status" value="3"/>
</dbReference>
<accession>A0A919JWC5</accession>
<reference evidence="2" key="1">
    <citation type="submission" date="2021-01" db="EMBL/GenBank/DDBJ databases">
        <title>Whole genome shotgun sequence of Actinoplanes rishiriensis NBRC 108556.</title>
        <authorList>
            <person name="Komaki H."/>
            <person name="Tamura T."/>
        </authorList>
    </citation>
    <scope>NUCLEOTIDE SEQUENCE</scope>
    <source>
        <strain evidence="2">NBRC 108556</strain>
    </source>
</reference>
<evidence type="ECO:0008006" key="4">
    <source>
        <dbReference type="Google" id="ProtNLM"/>
    </source>
</evidence>
<keyword evidence="1" id="KW-0732">Signal</keyword>
<dbReference type="PANTHER" id="PTHR46580:SF4">
    <property type="entry name" value="ATP_GTP-BINDING PROTEIN"/>
    <property type="match status" value="1"/>
</dbReference>
<evidence type="ECO:0000313" key="3">
    <source>
        <dbReference type="Proteomes" id="UP000636960"/>
    </source>
</evidence>
<dbReference type="Gene3D" id="2.130.10.130">
    <property type="entry name" value="Integrin alpha, N-terminal"/>
    <property type="match status" value="2"/>
</dbReference>
<dbReference type="Proteomes" id="UP000636960">
    <property type="component" value="Unassembled WGS sequence"/>
</dbReference>
<protein>
    <recommendedName>
        <fullName evidence="4">VCBS repeat-containing protein</fullName>
    </recommendedName>
</protein>
<dbReference type="SUPFAM" id="SSF69318">
    <property type="entry name" value="Integrin alpha N-terminal domain"/>
    <property type="match status" value="1"/>
</dbReference>
<organism evidence="2 3">
    <name type="scientific">Paractinoplanes rishiriensis</name>
    <dbReference type="NCBI Taxonomy" id="1050105"/>
    <lineage>
        <taxon>Bacteria</taxon>
        <taxon>Bacillati</taxon>
        <taxon>Actinomycetota</taxon>
        <taxon>Actinomycetes</taxon>
        <taxon>Micromonosporales</taxon>
        <taxon>Micromonosporaceae</taxon>
        <taxon>Paractinoplanes</taxon>
    </lineage>
</organism>
<proteinExistence type="predicted"/>